<organism evidence="1 2">
    <name type="scientific">Gossypium arboreum</name>
    <name type="common">Tree cotton</name>
    <name type="synonym">Gossypium nanking</name>
    <dbReference type="NCBI Taxonomy" id="29729"/>
    <lineage>
        <taxon>Eukaryota</taxon>
        <taxon>Viridiplantae</taxon>
        <taxon>Streptophyta</taxon>
        <taxon>Embryophyta</taxon>
        <taxon>Tracheophyta</taxon>
        <taxon>Spermatophyta</taxon>
        <taxon>Magnoliopsida</taxon>
        <taxon>eudicotyledons</taxon>
        <taxon>Gunneridae</taxon>
        <taxon>Pentapetalae</taxon>
        <taxon>rosids</taxon>
        <taxon>malvids</taxon>
        <taxon>Malvales</taxon>
        <taxon>Malvaceae</taxon>
        <taxon>Malvoideae</taxon>
        <taxon>Gossypium</taxon>
    </lineage>
</organism>
<name>A0ABR0QL78_GOSAR</name>
<dbReference type="Proteomes" id="UP001358586">
    <property type="component" value="Chromosome 3"/>
</dbReference>
<accession>A0ABR0QL78</accession>
<evidence type="ECO:0000313" key="1">
    <source>
        <dbReference type="EMBL" id="KAK5839984.1"/>
    </source>
</evidence>
<evidence type="ECO:0000313" key="2">
    <source>
        <dbReference type="Proteomes" id="UP001358586"/>
    </source>
</evidence>
<reference evidence="1 2" key="1">
    <citation type="submission" date="2023-03" db="EMBL/GenBank/DDBJ databases">
        <title>WGS of Gossypium arboreum.</title>
        <authorList>
            <person name="Yu D."/>
        </authorList>
    </citation>
    <scope>NUCLEOTIDE SEQUENCE [LARGE SCALE GENOMIC DNA]</scope>
    <source>
        <tissue evidence="1">Leaf</tissue>
    </source>
</reference>
<gene>
    <name evidence="1" type="ORF">PVK06_008844</name>
</gene>
<proteinExistence type="predicted"/>
<dbReference type="EMBL" id="JARKNE010000003">
    <property type="protein sequence ID" value="KAK5839984.1"/>
    <property type="molecule type" value="Genomic_DNA"/>
</dbReference>
<protein>
    <submittedName>
        <fullName evidence="1">Uncharacterized protein</fullName>
    </submittedName>
</protein>
<keyword evidence="2" id="KW-1185">Reference proteome</keyword>
<comment type="caution">
    <text evidence="1">The sequence shown here is derived from an EMBL/GenBank/DDBJ whole genome shotgun (WGS) entry which is preliminary data.</text>
</comment>
<sequence length="137" mass="15870">MATPPLDQYDSTFFNVFTKPIIFTQAPRYALPYPATTPSIGMFFTPSPTPAYYTPMSTTTPMYPPLTYLLPTTQDDNLGRYRTQPQRKEMKINTTVEVKTKTKKRKSWNPNLYKEEIHLAIDANRVVTHIWPDNIHV</sequence>